<sequence>MTSYEETISSFILKHINQSELDYDLRIFEEGLVNSLFAIELMTFLEKSFKIKIRIVDLDMEHFQSVHSIAAFVNNKQAEVHHA</sequence>
<protein>
    <submittedName>
        <fullName evidence="2">Acyl carrier protein</fullName>
    </submittedName>
</protein>
<dbReference type="EMBL" id="JABMKX010000011">
    <property type="protein sequence ID" value="NQX47754.1"/>
    <property type="molecule type" value="Genomic_DNA"/>
</dbReference>
<comment type="caution">
    <text evidence="2">The sequence shown here is derived from an EMBL/GenBank/DDBJ whole genome shotgun (WGS) entry which is preliminary data.</text>
</comment>
<name>A0ABX2DSW0_9BACL</name>
<accession>A0ABX2DSW0</accession>
<evidence type="ECO:0000259" key="1">
    <source>
        <dbReference type="PROSITE" id="PS50075"/>
    </source>
</evidence>
<keyword evidence="3" id="KW-1185">Reference proteome</keyword>
<evidence type="ECO:0000313" key="3">
    <source>
        <dbReference type="Proteomes" id="UP000711047"/>
    </source>
</evidence>
<feature type="domain" description="Carrier" evidence="1">
    <location>
        <begin position="1"/>
        <end position="77"/>
    </location>
</feature>
<dbReference type="Proteomes" id="UP000711047">
    <property type="component" value="Unassembled WGS sequence"/>
</dbReference>
<dbReference type="Gene3D" id="1.10.1200.10">
    <property type="entry name" value="ACP-like"/>
    <property type="match status" value="1"/>
</dbReference>
<dbReference type="SUPFAM" id="SSF47336">
    <property type="entry name" value="ACP-like"/>
    <property type="match status" value="1"/>
</dbReference>
<organism evidence="2 3">
    <name type="scientific">Paenibacillus tritici</name>
    <dbReference type="NCBI Taxonomy" id="1873425"/>
    <lineage>
        <taxon>Bacteria</taxon>
        <taxon>Bacillati</taxon>
        <taxon>Bacillota</taxon>
        <taxon>Bacilli</taxon>
        <taxon>Bacillales</taxon>
        <taxon>Paenibacillaceae</taxon>
        <taxon>Paenibacillus</taxon>
    </lineage>
</organism>
<proteinExistence type="predicted"/>
<evidence type="ECO:0000313" key="2">
    <source>
        <dbReference type="EMBL" id="NQX47754.1"/>
    </source>
</evidence>
<dbReference type="InterPro" id="IPR009081">
    <property type="entry name" value="PP-bd_ACP"/>
</dbReference>
<dbReference type="PROSITE" id="PS50075">
    <property type="entry name" value="CARRIER"/>
    <property type="match status" value="1"/>
</dbReference>
<reference evidence="2 3" key="1">
    <citation type="submission" date="2020-05" db="EMBL/GenBank/DDBJ databases">
        <title>Paenibacillus glebae, sp. nov., Paenibacillus humi sp. nov., Paenibacillus pedi sp. nov., Paenibacillus terrestris sp. nov. and Paenibacillus terricola sp. nov., isolated from a forest top soil sample.</title>
        <authorList>
            <person name="Qi S."/>
            <person name="Carlier A."/>
            <person name="Cnockaert M."/>
            <person name="Vandamme P."/>
        </authorList>
    </citation>
    <scope>NUCLEOTIDE SEQUENCE [LARGE SCALE GENOMIC DNA]</scope>
    <source>
        <strain evidence="2 3">LMG 29502</strain>
    </source>
</reference>
<gene>
    <name evidence="2" type="ORF">HQN87_20735</name>
</gene>
<dbReference type="InterPro" id="IPR036736">
    <property type="entry name" value="ACP-like_sf"/>
</dbReference>
<dbReference type="Pfam" id="PF00550">
    <property type="entry name" value="PP-binding"/>
    <property type="match status" value="1"/>
</dbReference>